<proteinExistence type="predicted"/>
<name>V6HX25_9LEPT</name>
<accession>V6HX25</accession>
<evidence type="ECO:0000313" key="1">
    <source>
        <dbReference type="EMBL" id="EQA61572.1"/>
    </source>
</evidence>
<gene>
    <name evidence="1" type="ORF">LEP1GSC062_2650</name>
</gene>
<keyword evidence="2" id="KW-1185">Reference proteome</keyword>
<comment type="caution">
    <text evidence="1">The sequence shown here is derived from an EMBL/GenBank/DDBJ whole genome shotgun (WGS) entry which is preliminary data.</text>
</comment>
<protein>
    <submittedName>
        <fullName evidence="1">Uncharacterized protein</fullName>
    </submittedName>
</protein>
<dbReference type="EMBL" id="AHMT02000049">
    <property type="protein sequence ID" value="EQA61572.1"/>
    <property type="molecule type" value="Genomic_DNA"/>
</dbReference>
<evidence type="ECO:0000313" key="2">
    <source>
        <dbReference type="Proteomes" id="UP000018747"/>
    </source>
</evidence>
<reference evidence="1" key="1">
    <citation type="submission" date="2013-05" db="EMBL/GenBank/DDBJ databases">
        <authorList>
            <person name="Harkins D.M."/>
            <person name="Durkin A.S."/>
            <person name="Brinkac L.M."/>
            <person name="Haft D.H."/>
            <person name="Selengut J.D."/>
            <person name="Sanka R."/>
            <person name="DePew J."/>
            <person name="Purushe J."/>
            <person name="Hartskeerl R.A."/>
            <person name="Ahmed A."/>
            <person name="van der Linden H."/>
            <person name="Goris M.G.A."/>
            <person name="Vinetz J.M."/>
            <person name="Sutton G.G."/>
            <person name="Nierman W.C."/>
            <person name="Fouts D.E."/>
        </authorList>
    </citation>
    <scope>NUCLEOTIDE SEQUENCE [LARGE SCALE GENOMIC DNA]</scope>
    <source>
        <strain evidence="1">L 60</strain>
    </source>
</reference>
<dbReference type="Proteomes" id="UP000018747">
    <property type="component" value="Unassembled WGS sequence"/>
</dbReference>
<organism evidence="1 2">
    <name type="scientific">Leptospira alexanderi serovar Manhao 3 str. L 60</name>
    <dbReference type="NCBI Taxonomy" id="1049759"/>
    <lineage>
        <taxon>Bacteria</taxon>
        <taxon>Pseudomonadati</taxon>
        <taxon>Spirochaetota</taxon>
        <taxon>Spirochaetia</taxon>
        <taxon>Leptospirales</taxon>
        <taxon>Leptospiraceae</taxon>
        <taxon>Leptospira</taxon>
    </lineage>
</organism>
<dbReference type="AlphaFoldDB" id="V6HX25"/>
<sequence length="40" mass="4761">MLPKSVIRKNPNISATLIFHRECKVINRHLRIPLYQILSF</sequence>